<keyword evidence="2" id="KW-0808">Transferase</keyword>
<dbReference type="EMBL" id="JARAOO010000058">
    <property type="protein sequence ID" value="KAJ7942430.1"/>
    <property type="molecule type" value="Genomic_DNA"/>
</dbReference>
<keyword evidence="3" id="KW-1185">Reference proteome</keyword>
<sequence length="190" mass="22270">MLFMHQFQMGVMDDLSLEESQGIARLSETQQPSMVVTSYKDTLMDDSQNSPNKFESDWKDVGEDDLDFEERSIVDGEEEDPLCPTIKISAAEKRRLRKPWRNCLIIKLLGKHLGYRFLFNKLTNLWQPKGELKLIDVGNDYYLVKLSAHEDYNKVLDEGPWLVADHYVTLQKWMHDFDNEDDFPTCMAVW</sequence>
<organism evidence="2 3">
    <name type="scientific">Quillaja saponaria</name>
    <name type="common">Soap bark tree</name>
    <dbReference type="NCBI Taxonomy" id="32244"/>
    <lineage>
        <taxon>Eukaryota</taxon>
        <taxon>Viridiplantae</taxon>
        <taxon>Streptophyta</taxon>
        <taxon>Embryophyta</taxon>
        <taxon>Tracheophyta</taxon>
        <taxon>Spermatophyta</taxon>
        <taxon>Magnoliopsida</taxon>
        <taxon>eudicotyledons</taxon>
        <taxon>Gunneridae</taxon>
        <taxon>Pentapetalae</taxon>
        <taxon>rosids</taxon>
        <taxon>fabids</taxon>
        <taxon>Fabales</taxon>
        <taxon>Quillajaceae</taxon>
        <taxon>Quillaja</taxon>
    </lineage>
</organism>
<dbReference type="GO" id="GO:0003964">
    <property type="term" value="F:RNA-directed DNA polymerase activity"/>
    <property type="evidence" value="ECO:0007669"/>
    <property type="project" value="UniProtKB-KW"/>
</dbReference>
<evidence type="ECO:0000313" key="2">
    <source>
        <dbReference type="EMBL" id="KAJ7942430.1"/>
    </source>
</evidence>
<proteinExistence type="predicted"/>
<keyword evidence="2" id="KW-0548">Nucleotidyltransferase</keyword>
<name>A0AAD7KPB4_QUISA</name>
<comment type="caution">
    <text evidence="2">The sequence shown here is derived from an EMBL/GenBank/DDBJ whole genome shotgun (WGS) entry which is preliminary data.</text>
</comment>
<dbReference type="InterPro" id="IPR040256">
    <property type="entry name" value="At4g02000-like"/>
</dbReference>
<dbReference type="PANTHER" id="PTHR31286">
    <property type="entry name" value="GLYCINE-RICH CELL WALL STRUCTURAL PROTEIN 1.8-LIKE"/>
    <property type="match status" value="1"/>
</dbReference>
<evidence type="ECO:0000259" key="1">
    <source>
        <dbReference type="Pfam" id="PF14111"/>
    </source>
</evidence>
<dbReference type="Pfam" id="PF14111">
    <property type="entry name" value="DUF4283"/>
    <property type="match status" value="1"/>
</dbReference>
<dbReference type="Proteomes" id="UP001163823">
    <property type="component" value="Unassembled WGS sequence"/>
</dbReference>
<dbReference type="KEGG" id="qsa:O6P43_034526"/>
<dbReference type="AlphaFoldDB" id="A0AAD7KPB4"/>
<dbReference type="InterPro" id="IPR025558">
    <property type="entry name" value="DUF4283"/>
</dbReference>
<protein>
    <submittedName>
        <fullName evidence="2">Reverse transcriptase</fullName>
    </submittedName>
</protein>
<evidence type="ECO:0000313" key="3">
    <source>
        <dbReference type="Proteomes" id="UP001163823"/>
    </source>
</evidence>
<reference evidence="2" key="1">
    <citation type="journal article" date="2023" name="Science">
        <title>Elucidation of the pathway for biosynthesis of saponin adjuvants from the soapbark tree.</title>
        <authorList>
            <person name="Reed J."/>
            <person name="Orme A."/>
            <person name="El-Demerdash A."/>
            <person name="Owen C."/>
            <person name="Martin L.B.B."/>
            <person name="Misra R.C."/>
            <person name="Kikuchi S."/>
            <person name="Rejzek M."/>
            <person name="Martin A.C."/>
            <person name="Harkess A."/>
            <person name="Leebens-Mack J."/>
            <person name="Louveau T."/>
            <person name="Stephenson M.J."/>
            <person name="Osbourn A."/>
        </authorList>
    </citation>
    <scope>NUCLEOTIDE SEQUENCE</scope>
    <source>
        <strain evidence="2">S10</strain>
    </source>
</reference>
<dbReference type="PANTHER" id="PTHR31286:SF99">
    <property type="entry name" value="DUF4283 DOMAIN-CONTAINING PROTEIN"/>
    <property type="match status" value="1"/>
</dbReference>
<accession>A0AAD7KPB4</accession>
<feature type="domain" description="DUF4283" evidence="1">
    <location>
        <begin position="100"/>
        <end position="178"/>
    </location>
</feature>
<keyword evidence="2" id="KW-0695">RNA-directed DNA polymerase</keyword>
<gene>
    <name evidence="2" type="ORF">O6P43_034526</name>
</gene>